<keyword evidence="2" id="KW-1185">Reference proteome</keyword>
<proteinExistence type="predicted"/>
<name>A0A2N8KZ28_9BURK</name>
<evidence type="ECO:0000313" key="1">
    <source>
        <dbReference type="EMBL" id="PND38709.1"/>
    </source>
</evidence>
<dbReference type="EMBL" id="POSP01000003">
    <property type="protein sequence ID" value="PND38709.1"/>
    <property type="molecule type" value="Genomic_DNA"/>
</dbReference>
<organism evidence="1 2">
    <name type="scientific">Kinneretia aquatilis</name>
    <dbReference type="NCBI Taxonomy" id="2070761"/>
    <lineage>
        <taxon>Bacteria</taxon>
        <taxon>Pseudomonadati</taxon>
        <taxon>Pseudomonadota</taxon>
        <taxon>Betaproteobacteria</taxon>
        <taxon>Burkholderiales</taxon>
        <taxon>Sphaerotilaceae</taxon>
        <taxon>Roseateles</taxon>
    </lineage>
</organism>
<accession>A0A2N8KZ28</accession>
<gene>
    <name evidence="1" type="ORF">C1O66_15050</name>
</gene>
<comment type="caution">
    <text evidence="1">The sequence shown here is derived from an EMBL/GenBank/DDBJ whole genome shotgun (WGS) entry which is preliminary data.</text>
</comment>
<dbReference type="Proteomes" id="UP000235916">
    <property type="component" value="Unassembled WGS sequence"/>
</dbReference>
<protein>
    <submittedName>
        <fullName evidence="1">Uncharacterized protein</fullName>
    </submittedName>
</protein>
<evidence type="ECO:0000313" key="2">
    <source>
        <dbReference type="Proteomes" id="UP000235916"/>
    </source>
</evidence>
<dbReference type="AlphaFoldDB" id="A0A2N8KZ28"/>
<reference evidence="1 2" key="1">
    <citation type="submission" date="2018-01" db="EMBL/GenBank/DDBJ databases">
        <title>Draft genome sequence of Paucibacter aquatile CR182 isolated from freshwater of the Nakdong River.</title>
        <authorList>
            <person name="Choi A."/>
            <person name="Chung E.J."/>
        </authorList>
    </citation>
    <scope>NUCLEOTIDE SEQUENCE [LARGE SCALE GENOMIC DNA]</scope>
    <source>
        <strain evidence="1 2">CR182</strain>
    </source>
</reference>
<sequence length="182" mass="20433">MAIWELRCAAVNEFAVLVSRDYDNIEEQLFDTDGTAKDWQDRPRVGYVVEPRKKQQKPRADVGLLVPGALVLNARAREALGPFLSPFGQMLELDCEGEPRWFFNVTQRLDCVDLQRSQRFDDGGLRLEAFDESRLPDTALVFKDPLTAPVRIYVNEAGKQALEALVREAGLSGLECGAPRPL</sequence>
<dbReference type="RefSeq" id="WP_102768627.1">
    <property type="nucleotide sequence ID" value="NZ_POSP01000003.1"/>
</dbReference>
<dbReference type="OrthoDB" id="8072781at2"/>